<comment type="caution">
    <text evidence="2">The sequence shown here is derived from an EMBL/GenBank/DDBJ whole genome shotgun (WGS) entry which is preliminary data.</text>
</comment>
<organism evidence="2 3">
    <name type="scientific">Micromonospora sonneratiae</name>
    <dbReference type="NCBI Taxonomy" id="1184706"/>
    <lineage>
        <taxon>Bacteria</taxon>
        <taxon>Bacillati</taxon>
        <taxon>Actinomycetota</taxon>
        <taxon>Actinomycetes</taxon>
        <taxon>Micromonosporales</taxon>
        <taxon>Micromonosporaceae</taxon>
        <taxon>Micromonospora</taxon>
    </lineage>
</organism>
<dbReference type="Proteomes" id="UP001597260">
    <property type="component" value="Unassembled WGS sequence"/>
</dbReference>
<dbReference type="RefSeq" id="WP_377575473.1">
    <property type="nucleotide sequence ID" value="NZ_JBHTMP010000052.1"/>
</dbReference>
<feature type="transmembrane region" description="Helical" evidence="1">
    <location>
        <begin position="7"/>
        <end position="29"/>
    </location>
</feature>
<reference evidence="3" key="1">
    <citation type="journal article" date="2019" name="Int. J. Syst. Evol. Microbiol.">
        <title>The Global Catalogue of Microorganisms (GCM) 10K type strain sequencing project: providing services to taxonomists for standard genome sequencing and annotation.</title>
        <authorList>
            <consortium name="The Broad Institute Genomics Platform"/>
            <consortium name="The Broad Institute Genome Sequencing Center for Infectious Disease"/>
            <person name="Wu L."/>
            <person name="Ma J."/>
        </authorList>
    </citation>
    <scope>NUCLEOTIDE SEQUENCE [LARGE SCALE GENOMIC DNA]</scope>
    <source>
        <strain evidence="3">JCM 31037</strain>
    </source>
</reference>
<evidence type="ECO:0000256" key="1">
    <source>
        <dbReference type="SAM" id="Phobius"/>
    </source>
</evidence>
<evidence type="ECO:0000313" key="2">
    <source>
        <dbReference type="EMBL" id="MFD1324593.1"/>
    </source>
</evidence>
<keyword evidence="1" id="KW-1133">Transmembrane helix</keyword>
<dbReference type="EMBL" id="JBHTMP010000052">
    <property type="protein sequence ID" value="MFD1324593.1"/>
    <property type="molecule type" value="Genomic_DNA"/>
</dbReference>
<feature type="transmembrane region" description="Helical" evidence="1">
    <location>
        <begin position="100"/>
        <end position="118"/>
    </location>
</feature>
<proteinExistence type="predicted"/>
<evidence type="ECO:0008006" key="4">
    <source>
        <dbReference type="Google" id="ProtNLM"/>
    </source>
</evidence>
<feature type="transmembrane region" description="Helical" evidence="1">
    <location>
        <begin position="59"/>
        <end position="80"/>
    </location>
</feature>
<protein>
    <recommendedName>
        <fullName evidence="4">DUF4328 domain-containing protein</fullName>
    </recommendedName>
</protein>
<accession>A0ABW3YPJ3</accession>
<sequence>MPADRPAVTALVALVVVDVFHTIAAIALYQHRIGVVTHDGSAIVEMLDTIVPLRELSSVTAWLLFLTLLTTVAAVVFWLAQSRRTGKPFAPAAPVSQWRISAIIALPVNLLAAVQYLFTTERGGEYMRTAWGESGLLLVAASVALVVTAVLGIQVVRRTEAHTTGAGATSA</sequence>
<feature type="transmembrane region" description="Helical" evidence="1">
    <location>
        <begin position="130"/>
        <end position="153"/>
    </location>
</feature>
<keyword evidence="3" id="KW-1185">Reference proteome</keyword>
<name>A0ABW3YPJ3_9ACTN</name>
<gene>
    <name evidence="2" type="ORF">ACFQ4H_26245</name>
</gene>
<keyword evidence="1" id="KW-0472">Membrane</keyword>
<keyword evidence="1" id="KW-0812">Transmembrane</keyword>
<evidence type="ECO:0000313" key="3">
    <source>
        <dbReference type="Proteomes" id="UP001597260"/>
    </source>
</evidence>